<dbReference type="PANTHER" id="PTHR45926">
    <property type="entry name" value="OSJNBA0053K19.4 PROTEIN"/>
    <property type="match status" value="1"/>
</dbReference>
<dbReference type="Pfam" id="PF00439">
    <property type="entry name" value="Bromodomain"/>
    <property type="match status" value="1"/>
</dbReference>
<evidence type="ECO:0000259" key="4">
    <source>
        <dbReference type="PROSITE" id="PS50014"/>
    </source>
</evidence>
<dbReference type="OrthoDB" id="21449at2759"/>
<evidence type="ECO:0000256" key="3">
    <source>
        <dbReference type="SAM" id="MobiDB-lite"/>
    </source>
</evidence>
<evidence type="ECO:0000256" key="2">
    <source>
        <dbReference type="PROSITE-ProRule" id="PRU00035"/>
    </source>
</evidence>
<keyword evidence="6" id="KW-1185">Reference proteome</keyword>
<accession>A0A5N5FNB2</accession>
<dbReference type="PROSITE" id="PS50014">
    <property type="entry name" value="BROMODOMAIN_2"/>
    <property type="match status" value="1"/>
</dbReference>
<dbReference type="EMBL" id="SMOL01000753">
    <property type="protein sequence ID" value="KAB2599764.1"/>
    <property type="molecule type" value="Genomic_DNA"/>
</dbReference>
<comment type="caution">
    <text evidence="5">The sequence shown here is derived from an EMBL/GenBank/DDBJ whole genome shotgun (WGS) entry which is preliminary data.</text>
</comment>
<protein>
    <submittedName>
        <fullName evidence="5">Transcription factor GTE7-like</fullName>
    </submittedName>
</protein>
<evidence type="ECO:0000313" key="5">
    <source>
        <dbReference type="EMBL" id="KAB2599764.1"/>
    </source>
</evidence>
<dbReference type="Proteomes" id="UP000327157">
    <property type="component" value="Chromosome 13"/>
</dbReference>
<feature type="compositionally biased region" description="Polar residues" evidence="3">
    <location>
        <begin position="1"/>
        <end position="22"/>
    </location>
</feature>
<dbReference type="SUPFAM" id="SSF47370">
    <property type="entry name" value="Bromodomain"/>
    <property type="match status" value="1"/>
</dbReference>
<organism evidence="5 6">
    <name type="scientific">Pyrus ussuriensis x Pyrus communis</name>
    <dbReference type="NCBI Taxonomy" id="2448454"/>
    <lineage>
        <taxon>Eukaryota</taxon>
        <taxon>Viridiplantae</taxon>
        <taxon>Streptophyta</taxon>
        <taxon>Embryophyta</taxon>
        <taxon>Tracheophyta</taxon>
        <taxon>Spermatophyta</taxon>
        <taxon>Magnoliopsida</taxon>
        <taxon>eudicotyledons</taxon>
        <taxon>Gunneridae</taxon>
        <taxon>Pentapetalae</taxon>
        <taxon>rosids</taxon>
        <taxon>fabids</taxon>
        <taxon>Rosales</taxon>
        <taxon>Rosaceae</taxon>
        <taxon>Amygdaloideae</taxon>
        <taxon>Maleae</taxon>
        <taxon>Pyrus</taxon>
    </lineage>
</organism>
<dbReference type="Gene3D" id="1.20.920.10">
    <property type="entry name" value="Bromodomain-like"/>
    <property type="match status" value="1"/>
</dbReference>
<dbReference type="PRINTS" id="PR00503">
    <property type="entry name" value="BROMODOMAIN"/>
</dbReference>
<feature type="region of interest" description="Disordered" evidence="3">
    <location>
        <begin position="1"/>
        <end position="24"/>
    </location>
</feature>
<dbReference type="AlphaFoldDB" id="A0A5N5FNB2"/>
<reference evidence="6" key="2">
    <citation type="submission" date="2019-10" db="EMBL/GenBank/DDBJ databases">
        <title>A de novo genome assembly of a pear dwarfing rootstock.</title>
        <authorList>
            <person name="Wang F."/>
            <person name="Wang J."/>
            <person name="Li S."/>
            <person name="Zhang Y."/>
            <person name="Fang M."/>
            <person name="Ma L."/>
            <person name="Zhao Y."/>
            <person name="Jiang S."/>
        </authorList>
    </citation>
    <scope>NUCLEOTIDE SEQUENCE [LARGE SCALE GENOMIC DNA]</scope>
</reference>
<reference evidence="5 6" key="1">
    <citation type="submission" date="2019-09" db="EMBL/GenBank/DDBJ databases">
        <authorList>
            <person name="Ou C."/>
        </authorList>
    </citation>
    <scope>NUCLEOTIDE SEQUENCE [LARGE SCALE GENOMIC DNA]</scope>
    <source>
        <strain evidence="5">S2</strain>
        <tissue evidence="5">Leaf</tissue>
    </source>
</reference>
<dbReference type="InterPro" id="IPR036427">
    <property type="entry name" value="Bromodomain-like_sf"/>
</dbReference>
<gene>
    <name evidence="5" type="ORF">D8674_010035</name>
</gene>
<sequence>MARSKQPLTITYGKESNSNSKRSYLENGDLMTNCRQVLSKLMKQKYARIFNKPVDVVALGLHDYYDIIKKPMDLGTVKTYLTKGLYLTPFDFTADVRLTFENAMRYKNEIPTNEIQKDHKKLLNIPSSFEVKNLMKI</sequence>
<reference evidence="5 6" key="3">
    <citation type="submission" date="2019-11" db="EMBL/GenBank/DDBJ databases">
        <title>A de novo genome assembly of a pear dwarfing rootstock.</title>
        <authorList>
            <person name="Wang F."/>
            <person name="Wang J."/>
            <person name="Li S."/>
            <person name="Zhang Y."/>
            <person name="Fang M."/>
            <person name="Ma L."/>
            <person name="Zhao Y."/>
            <person name="Jiang S."/>
        </authorList>
    </citation>
    <scope>NUCLEOTIDE SEQUENCE [LARGE SCALE GENOMIC DNA]</scope>
    <source>
        <strain evidence="5">S2</strain>
        <tissue evidence="5">Leaf</tissue>
    </source>
</reference>
<proteinExistence type="predicted"/>
<evidence type="ECO:0000313" key="6">
    <source>
        <dbReference type="Proteomes" id="UP000327157"/>
    </source>
</evidence>
<dbReference type="SMART" id="SM00297">
    <property type="entry name" value="BROMO"/>
    <property type="match status" value="1"/>
</dbReference>
<keyword evidence="1 2" id="KW-0103">Bromodomain</keyword>
<feature type="domain" description="Bromo" evidence="4">
    <location>
        <begin position="42"/>
        <end position="109"/>
    </location>
</feature>
<name>A0A5N5FNB2_9ROSA</name>
<dbReference type="InterPro" id="IPR001487">
    <property type="entry name" value="Bromodomain"/>
</dbReference>
<evidence type="ECO:0000256" key="1">
    <source>
        <dbReference type="ARBA" id="ARBA00023117"/>
    </source>
</evidence>